<reference evidence="1 2" key="1">
    <citation type="journal article" date="2014" name="BMC Genomics">
        <title>Oil accumulation mechanisms of the oleaginous microalga Chlorella protothecoides revealed through its genome, transcriptomes, and proteomes.</title>
        <authorList>
            <person name="Gao C."/>
            <person name="Wang Y."/>
            <person name="Shen Y."/>
            <person name="Yan D."/>
            <person name="He X."/>
            <person name="Dai J."/>
            <person name="Wu Q."/>
        </authorList>
    </citation>
    <scope>NUCLEOTIDE SEQUENCE [LARGE SCALE GENOMIC DNA]</scope>
    <source>
        <strain evidence="1 2">0710</strain>
    </source>
</reference>
<organism evidence="1 2">
    <name type="scientific">Auxenochlorella protothecoides</name>
    <name type="common">Green microalga</name>
    <name type="synonym">Chlorella protothecoides</name>
    <dbReference type="NCBI Taxonomy" id="3075"/>
    <lineage>
        <taxon>Eukaryota</taxon>
        <taxon>Viridiplantae</taxon>
        <taxon>Chlorophyta</taxon>
        <taxon>core chlorophytes</taxon>
        <taxon>Trebouxiophyceae</taxon>
        <taxon>Chlorellales</taxon>
        <taxon>Chlorellaceae</taxon>
        <taxon>Auxenochlorella</taxon>
    </lineage>
</organism>
<dbReference type="RefSeq" id="XP_011398530.1">
    <property type="nucleotide sequence ID" value="XM_011400228.1"/>
</dbReference>
<dbReference type="AlphaFoldDB" id="A0A087SIT0"/>
<evidence type="ECO:0000313" key="1">
    <source>
        <dbReference type="EMBL" id="KFM25634.1"/>
    </source>
</evidence>
<dbReference type="GeneID" id="23613867"/>
<sequence>MCMACQRHGWRPMPGFKRPACGRACGREAPRCLCVLPSPSSQDEPTTCGKGGLCHTYITLHHTESFVACSHNNLSQVFLCWSSVTAWQLGFWPTWLSRVRQSCFVPQRKHTARPSSTPRSPV</sequence>
<evidence type="ECO:0000313" key="2">
    <source>
        <dbReference type="Proteomes" id="UP000028924"/>
    </source>
</evidence>
<gene>
    <name evidence="1" type="ORF">F751_2476</name>
</gene>
<dbReference type="EMBL" id="KL662122">
    <property type="protein sequence ID" value="KFM25634.1"/>
    <property type="molecule type" value="Genomic_DNA"/>
</dbReference>
<dbReference type="KEGG" id="apro:F751_2476"/>
<dbReference type="Proteomes" id="UP000028924">
    <property type="component" value="Unassembled WGS sequence"/>
</dbReference>
<keyword evidence="2" id="KW-1185">Reference proteome</keyword>
<name>A0A087SIT0_AUXPR</name>
<accession>A0A087SIT0</accession>
<protein>
    <submittedName>
        <fullName evidence="1">Uncharacterized protein</fullName>
    </submittedName>
</protein>
<proteinExistence type="predicted"/>